<reference evidence="2 3" key="1">
    <citation type="submission" date="2019-03" db="EMBL/GenBank/DDBJ databases">
        <title>Genomic Encyclopedia of Type Strains, Phase IV (KMG-IV): sequencing the most valuable type-strain genomes for metagenomic binning, comparative biology and taxonomic classification.</title>
        <authorList>
            <person name="Goeker M."/>
        </authorList>
    </citation>
    <scope>NUCLEOTIDE SEQUENCE [LARGE SCALE GENOMIC DNA]</scope>
    <source>
        <strain evidence="2 3">DSM 15505</strain>
    </source>
</reference>
<dbReference type="AlphaFoldDB" id="A0A4R7JP11"/>
<protein>
    <submittedName>
        <fullName evidence="2">Peptidoglycan-binding protein CsiV</fullName>
    </submittedName>
</protein>
<evidence type="ECO:0000256" key="1">
    <source>
        <dbReference type="SAM" id="SignalP"/>
    </source>
</evidence>
<feature type="chain" id="PRO_5020373693" evidence="1">
    <location>
        <begin position="25"/>
        <end position="251"/>
    </location>
</feature>
<proteinExistence type="predicted"/>
<feature type="signal peptide" evidence="1">
    <location>
        <begin position="1"/>
        <end position="24"/>
    </location>
</feature>
<accession>A0A4R7JP11</accession>
<organism evidence="2 3">
    <name type="scientific">Halospina denitrificans</name>
    <dbReference type="NCBI Taxonomy" id="332522"/>
    <lineage>
        <taxon>Bacteria</taxon>
        <taxon>Pseudomonadati</taxon>
        <taxon>Pseudomonadota</taxon>
        <taxon>Gammaproteobacteria</taxon>
        <taxon>Halospina</taxon>
    </lineage>
</organism>
<gene>
    <name evidence="2" type="ORF">DES49_2244</name>
</gene>
<evidence type="ECO:0000313" key="3">
    <source>
        <dbReference type="Proteomes" id="UP000295830"/>
    </source>
</evidence>
<dbReference type="Proteomes" id="UP000295830">
    <property type="component" value="Unassembled WGS sequence"/>
</dbReference>
<dbReference type="EMBL" id="SOAX01000005">
    <property type="protein sequence ID" value="TDT39326.1"/>
    <property type="molecule type" value="Genomic_DNA"/>
</dbReference>
<dbReference type="Pfam" id="PF10972">
    <property type="entry name" value="CsiV"/>
    <property type="match status" value="1"/>
</dbReference>
<name>A0A4R7JP11_9GAMM</name>
<sequence length="251" mass="28530">MYLGMMRTLLLIALLAAGATQAQASDLYRVELLLFERIHGEPELVSADEPPERPDHGLPLWVNTGWTPDLGAEAALDNESRAILKTPDIVALPQDALRLGAIARTLRNDSDYRLLALTGWHNELPPGYRSVPLVIDLTAGEDGDHRIRGSLDLERRRYLHVDANLARMKAVEPRFRVAPIPLPQITYPGVGIMQQPRFPKDFLYPETKKQWVTETWLKELRRMRSEEIHYLDAPTFGLIVYLHPIRSDESD</sequence>
<dbReference type="InterPro" id="IPR021241">
    <property type="entry name" value="CsiV"/>
</dbReference>
<comment type="caution">
    <text evidence="2">The sequence shown here is derived from an EMBL/GenBank/DDBJ whole genome shotgun (WGS) entry which is preliminary data.</text>
</comment>
<keyword evidence="3" id="KW-1185">Reference proteome</keyword>
<keyword evidence="1" id="KW-0732">Signal</keyword>
<evidence type="ECO:0000313" key="2">
    <source>
        <dbReference type="EMBL" id="TDT39326.1"/>
    </source>
</evidence>